<dbReference type="Gene3D" id="1.10.260.40">
    <property type="entry name" value="lambda repressor-like DNA-binding domains"/>
    <property type="match status" value="1"/>
</dbReference>
<evidence type="ECO:0000313" key="2">
    <source>
        <dbReference type="EMBL" id="RWW91730.1"/>
    </source>
</evidence>
<protein>
    <submittedName>
        <fullName evidence="2">XRE family transcriptional regulator</fullName>
    </submittedName>
</protein>
<dbReference type="CDD" id="cd00093">
    <property type="entry name" value="HTH_XRE"/>
    <property type="match status" value="1"/>
</dbReference>
<dbReference type="RefSeq" id="WP_128391449.1">
    <property type="nucleotide sequence ID" value="NZ_SBII01000018.1"/>
</dbReference>
<name>A0A3S3QTM2_9FLAO</name>
<evidence type="ECO:0000259" key="1">
    <source>
        <dbReference type="PROSITE" id="PS50943"/>
    </source>
</evidence>
<reference evidence="2 3" key="1">
    <citation type="submission" date="2019-01" db="EMBL/GenBank/DDBJ databases">
        <title>Flavobacterium sp. nov.,isolated from freshwater.</title>
        <authorList>
            <person name="Zhang R."/>
            <person name="Du Z.-J."/>
        </authorList>
    </citation>
    <scope>NUCLEOTIDE SEQUENCE [LARGE SCALE GENOMIC DNA]</scope>
    <source>
        <strain evidence="2 3">1E403</strain>
    </source>
</reference>
<comment type="caution">
    <text evidence="2">The sequence shown here is derived from an EMBL/GenBank/DDBJ whole genome shotgun (WGS) entry which is preliminary data.</text>
</comment>
<dbReference type="EMBL" id="SBII01000018">
    <property type="protein sequence ID" value="RWW91730.1"/>
    <property type="molecule type" value="Genomic_DNA"/>
</dbReference>
<dbReference type="Proteomes" id="UP000287527">
    <property type="component" value="Unassembled WGS sequence"/>
</dbReference>
<evidence type="ECO:0000313" key="3">
    <source>
        <dbReference type="Proteomes" id="UP000287527"/>
    </source>
</evidence>
<proteinExistence type="predicted"/>
<gene>
    <name evidence="2" type="ORF">EPI11_18350</name>
</gene>
<feature type="domain" description="HTH cro/C1-type" evidence="1">
    <location>
        <begin position="16"/>
        <end position="70"/>
    </location>
</feature>
<dbReference type="PROSITE" id="PS50943">
    <property type="entry name" value="HTH_CROC1"/>
    <property type="match status" value="1"/>
</dbReference>
<dbReference type="Pfam" id="PF01381">
    <property type="entry name" value="HTH_3"/>
    <property type="match status" value="1"/>
</dbReference>
<sequence>MLHFKDKRLVKFGKHIQDFRLKLGLEPNDIAENSSISRRDLQAIEEGNKNFAFTTFLELAKGIGVSPADLLNVDLED</sequence>
<dbReference type="InterPro" id="IPR010982">
    <property type="entry name" value="Lambda_DNA-bd_dom_sf"/>
</dbReference>
<dbReference type="SMART" id="SM00530">
    <property type="entry name" value="HTH_XRE"/>
    <property type="match status" value="1"/>
</dbReference>
<dbReference type="GO" id="GO:0003677">
    <property type="term" value="F:DNA binding"/>
    <property type="evidence" value="ECO:0007669"/>
    <property type="project" value="InterPro"/>
</dbReference>
<dbReference type="InterPro" id="IPR001387">
    <property type="entry name" value="Cro/C1-type_HTH"/>
</dbReference>
<dbReference type="SUPFAM" id="SSF47413">
    <property type="entry name" value="lambda repressor-like DNA-binding domains"/>
    <property type="match status" value="1"/>
</dbReference>
<dbReference type="AlphaFoldDB" id="A0A3S3QTM2"/>
<organism evidence="2 3">
    <name type="scientific">Flavobacterium cerinum</name>
    <dbReference type="NCBI Taxonomy" id="2502784"/>
    <lineage>
        <taxon>Bacteria</taxon>
        <taxon>Pseudomonadati</taxon>
        <taxon>Bacteroidota</taxon>
        <taxon>Flavobacteriia</taxon>
        <taxon>Flavobacteriales</taxon>
        <taxon>Flavobacteriaceae</taxon>
        <taxon>Flavobacterium</taxon>
    </lineage>
</organism>
<accession>A0A3S3QTM2</accession>
<keyword evidence="3" id="KW-1185">Reference proteome</keyword>
<dbReference type="OrthoDB" id="1446321at2"/>